<keyword evidence="4" id="KW-1185">Reference proteome</keyword>
<dbReference type="Gene3D" id="3.90.550.10">
    <property type="entry name" value="Spore Coat Polysaccharide Biosynthesis Protein SpsA, Chain A"/>
    <property type="match status" value="1"/>
</dbReference>
<feature type="domain" description="Glycosyltransferase 2-like" evidence="2">
    <location>
        <begin position="37"/>
        <end position="178"/>
    </location>
</feature>
<dbReference type="PANTHER" id="PTHR48090:SF7">
    <property type="entry name" value="RFBJ PROTEIN"/>
    <property type="match status" value="1"/>
</dbReference>
<dbReference type="Proteomes" id="UP000502996">
    <property type="component" value="Chromosome"/>
</dbReference>
<dbReference type="KEGG" id="nano:G5V58_25505"/>
<evidence type="ECO:0000313" key="3">
    <source>
        <dbReference type="EMBL" id="QIG46265.1"/>
    </source>
</evidence>
<evidence type="ECO:0000259" key="2">
    <source>
        <dbReference type="Pfam" id="PF00535"/>
    </source>
</evidence>
<name>A0A6G6WMD9_9ACTN</name>
<protein>
    <submittedName>
        <fullName evidence="3">Glycosyltransferase family 2 protein</fullName>
    </submittedName>
</protein>
<dbReference type="InterPro" id="IPR001173">
    <property type="entry name" value="Glyco_trans_2-like"/>
</dbReference>
<dbReference type="Pfam" id="PF00535">
    <property type="entry name" value="Glycos_transf_2"/>
    <property type="match status" value="1"/>
</dbReference>
<reference evidence="3 4" key="1">
    <citation type="submission" date="2020-02" db="EMBL/GenBank/DDBJ databases">
        <title>Full genome sequence of Nocardioides sp. R-3366.</title>
        <authorList>
            <person name="Im W.-T."/>
        </authorList>
    </citation>
    <scope>NUCLEOTIDE SEQUENCE [LARGE SCALE GENOMIC DNA]</scope>
    <source>
        <strain evidence="3 4">R-3366</strain>
    </source>
</reference>
<dbReference type="GO" id="GO:0016740">
    <property type="term" value="F:transferase activity"/>
    <property type="evidence" value="ECO:0007669"/>
    <property type="project" value="UniProtKB-KW"/>
</dbReference>
<accession>A0A6G6WMD9</accession>
<dbReference type="InterPro" id="IPR029044">
    <property type="entry name" value="Nucleotide-diphossugar_trans"/>
</dbReference>
<dbReference type="CDD" id="cd04179">
    <property type="entry name" value="DPM_DPG-synthase_like"/>
    <property type="match status" value="1"/>
</dbReference>
<dbReference type="EMBL" id="CP049257">
    <property type="protein sequence ID" value="QIG46265.1"/>
    <property type="molecule type" value="Genomic_DNA"/>
</dbReference>
<dbReference type="AlphaFoldDB" id="A0A6G6WMD9"/>
<organism evidence="3 4">
    <name type="scientific">Nocardioides anomalus</name>
    <dbReference type="NCBI Taxonomy" id="2712223"/>
    <lineage>
        <taxon>Bacteria</taxon>
        <taxon>Bacillati</taxon>
        <taxon>Actinomycetota</taxon>
        <taxon>Actinomycetes</taxon>
        <taxon>Propionibacteriales</taxon>
        <taxon>Nocardioidaceae</taxon>
        <taxon>Nocardioides</taxon>
    </lineage>
</organism>
<sequence>MCSLGGQWGTLRACQGGTVRSRERRYWRRRAVTPTLSVVVPTLNEAQNLEVVLPELAEVLDELPGDHEVIVVDGGSVDGTVETARRVLPDAEVVEQARSGKGNAVATGIEQASGDVVVMFDADGSADPAEIPHFVEALTDGADFAKGSRFAEGGGSADITPVRMLGNAFLNQTANAAFGTRFTDLCYGYNAFWADMAPVLDLPDADAPPTDDSTVEWGDGFEIETVINVRMAAAGAEIAEVPSVERERLYGESNLHAVRDGLRVLRTIVVERLRLRAARRVSGARAATEQSSAAA</sequence>
<comment type="similarity">
    <text evidence="1">Belongs to the glycosyltransferase 2 family.</text>
</comment>
<dbReference type="SUPFAM" id="SSF53448">
    <property type="entry name" value="Nucleotide-diphospho-sugar transferases"/>
    <property type="match status" value="1"/>
</dbReference>
<evidence type="ECO:0000256" key="1">
    <source>
        <dbReference type="ARBA" id="ARBA00006739"/>
    </source>
</evidence>
<gene>
    <name evidence="3" type="ORF">G5V58_25505</name>
</gene>
<dbReference type="PANTHER" id="PTHR48090">
    <property type="entry name" value="UNDECAPRENYL-PHOSPHATE 4-DEOXY-4-FORMAMIDO-L-ARABINOSE TRANSFERASE-RELATED"/>
    <property type="match status" value="1"/>
</dbReference>
<proteinExistence type="inferred from homology"/>
<dbReference type="InterPro" id="IPR050256">
    <property type="entry name" value="Glycosyltransferase_2"/>
</dbReference>
<evidence type="ECO:0000313" key="4">
    <source>
        <dbReference type="Proteomes" id="UP000502996"/>
    </source>
</evidence>
<keyword evidence="3" id="KW-0808">Transferase</keyword>